<accession>A0A6C0C5N8</accession>
<reference evidence="2" key="1">
    <citation type="journal article" date="2020" name="Nature">
        <title>Giant virus diversity and host interactions through global metagenomics.</title>
        <authorList>
            <person name="Schulz F."/>
            <person name="Roux S."/>
            <person name="Paez-Espino D."/>
            <person name="Jungbluth S."/>
            <person name="Walsh D.A."/>
            <person name="Denef V.J."/>
            <person name="McMahon K.D."/>
            <person name="Konstantinidis K.T."/>
            <person name="Eloe-Fadrosh E.A."/>
            <person name="Kyrpides N.C."/>
            <person name="Woyke T."/>
        </authorList>
    </citation>
    <scope>NUCLEOTIDE SEQUENCE</scope>
    <source>
        <strain evidence="2">GVMAG-M-3300020192-26</strain>
    </source>
</reference>
<feature type="transmembrane region" description="Helical" evidence="1">
    <location>
        <begin position="141"/>
        <end position="159"/>
    </location>
</feature>
<keyword evidence="1" id="KW-0472">Membrane</keyword>
<sequence>MSCNKNQYDRPESPSMVEPMTKMRSNYTYESIGLPGDDQSQFADLQNAYSYTPTMAEFKNNLMQKSLFGAPSEKPLSETAEINANLNNLLSRTTSSKADQIDDIINSVYIPPQQKNNMLTKQNYYRNMPIIERKRTSSLECFVWIILFLVVLGVIYWMFSSYDSNTFDLPTDTGNFVVTLPE</sequence>
<organism evidence="2">
    <name type="scientific">viral metagenome</name>
    <dbReference type="NCBI Taxonomy" id="1070528"/>
    <lineage>
        <taxon>unclassified sequences</taxon>
        <taxon>metagenomes</taxon>
        <taxon>organismal metagenomes</taxon>
    </lineage>
</organism>
<keyword evidence="1" id="KW-0812">Transmembrane</keyword>
<dbReference type="EMBL" id="MN739352">
    <property type="protein sequence ID" value="QHS99907.1"/>
    <property type="molecule type" value="Genomic_DNA"/>
</dbReference>
<dbReference type="AlphaFoldDB" id="A0A6C0C5N8"/>
<evidence type="ECO:0000313" key="2">
    <source>
        <dbReference type="EMBL" id="QHS99907.1"/>
    </source>
</evidence>
<name>A0A6C0C5N8_9ZZZZ</name>
<protein>
    <submittedName>
        <fullName evidence="2">Uncharacterized protein</fullName>
    </submittedName>
</protein>
<proteinExistence type="predicted"/>
<keyword evidence="1" id="KW-1133">Transmembrane helix</keyword>
<evidence type="ECO:0000256" key="1">
    <source>
        <dbReference type="SAM" id="Phobius"/>
    </source>
</evidence>